<dbReference type="Proteomes" id="UP001500920">
    <property type="component" value="Unassembled WGS sequence"/>
</dbReference>
<name>A0ABP7ETH2_9STAP</name>
<evidence type="ECO:0000313" key="2">
    <source>
        <dbReference type="Proteomes" id="UP001500920"/>
    </source>
</evidence>
<dbReference type="CDD" id="cd08026">
    <property type="entry name" value="DUF326"/>
    <property type="match status" value="1"/>
</dbReference>
<dbReference type="InterPro" id="IPR005560">
    <property type="entry name" value="Csp_YhjQ"/>
</dbReference>
<protein>
    <recommendedName>
        <fullName evidence="3">Four-helix bundle copper-binding protein</fullName>
    </recommendedName>
</protein>
<evidence type="ECO:0000313" key="1">
    <source>
        <dbReference type="EMBL" id="GAA3723466.1"/>
    </source>
</evidence>
<keyword evidence="2" id="KW-1185">Reference proteome</keyword>
<dbReference type="Pfam" id="PF03860">
    <property type="entry name" value="Csp"/>
    <property type="match status" value="1"/>
</dbReference>
<reference evidence="2" key="1">
    <citation type="journal article" date="2019" name="Int. J. Syst. Evol. Microbiol.">
        <title>The Global Catalogue of Microorganisms (GCM) 10K type strain sequencing project: providing services to taxonomists for standard genome sequencing and annotation.</title>
        <authorList>
            <consortium name="The Broad Institute Genomics Platform"/>
            <consortium name="The Broad Institute Genome Sequencing Center for Infectious Disease"/>
            <person name="Wu L."/>
            <person name="Ma J."/>
        </authorList>
    </citation>
    <scope>NUCLEOTIDE SEQUENCE [LARGE SCALE GENOMIC DNA]</scope>
    <source>
        <strain evidence="2">JCM 16981</strain>
    </source>
</reference>
<dbReference type="Gene3D" id="1.20.1270.360">
    <property type="match status" value="1"/>
</dbReference>
<comment type="caution">
    <text evidence="1">The sequence shown here is derived from an EMBL/GenBank/DDBJ whole genome shotgun (WGS) entry which is preliminary data.</text>
</comment>
<accession>A0ABP7ETH2</accession>
<proteinExistence type="predicted"/>
<organism evidence="1 2">
    <name type="scientific">Salinicoccus jeotgali</name>
    <dbReference type="NCBI Taxonomy" id="381634"/>
    <lineage>
        <taxon>Bacteria</taxon>
        <taxon>Bacillati</taxon>
        <taxon>Bacillota</taxon>
        <taxon>Bacilli</taxon>
        <taxon>Bacillales</taxon>
        <taxon>Staphylococcaceae</taxon>
        <taxon>Salinicoccus</taxon>
    </lineage>
</organism>
<evidence type="ECO:0008006" key="3">
    <source>
        <dbReference type="Google" id="ProtNLM"/>
    </source>
</evidence>
<dbReference type="InterPro" id="IPR044543">
    <property type="entry name" value="YHJQ-like"/>
</dbReference>
<dbReference type="RefSeq" id="WP_344702412.1">
    <property type="nucleotide sequence ID" value="NZ_BAABCK010000021.1"/>
</dbReference>
<sequence>MEIQCNHPLETLQQCMTERNCCFDACLKEDDVKMMAECIRLDRECADMCGYLEQAISRISPFIKALAVVCASMCDAYDEECEKKTMNIAKDVEKHVLNMQRRIIRLCPISPVT</sequence>
<dbReference type="EMBL" id="BAABCK010000021">
    <property type="protein sequence ID" value="GAA3723466.1"/>
    <property type="molecule type" value="Genomic_DNA"/>
</dbReference>
<gene>
    <name evidence="1" type="ORF">GCM10022378_12000</name>
</gene>